<sequence length="80" mass="9225">MSHNKPRIREIYSAIHYQCGFENTPTTITPFPPDFILQFPTPELKNKVLSSRPLHGPDFTLDLKPWTPTYRSLARAISAR</sequence>
<reference evidence="1" key="2">
    <citation type="journal article" date="2015" name="Data Brief">
        <title>Shoot transcriptome of the giant reed, Arundo donax.</title>
        <authorList>
            <person name="Barrero R.A."/>
            <person name="Guerrero F.D."/>
            <person name="Moolhuijzen P."/>
            <person name="Goolsby J.A."/>
            <person name="Tidwell J."/>
            <person name="Bellgard S.E."/>
            <person name="Bellgard M.I."/>
        </authorList>
    </citation>
    <scope>NUCLEOTIDE SEQUENCE</scope>
    <source>
        <tissue evidence="1">Shoot tissue taken approximately 20 cm above the soil surface</tissue>
    </source>
</reference>
<organism evidence="1">
    <name type="scientific">Arundo donax</name>
    <name type="common">Giant reed</name>
    <name type="synonym">Donax arundinaceus</name>
    <dbReference type="NCBI Taxonomy" id="35708"/>
    <lineage>
        <taxon>Eukaryota</taxon>
        <taxon>Viridiplantae</taxon>
        <taxon>Streptophyta</taxon>
        <taxon>Embryophyta</taxon>
        <taxon>Tracheophyta</taxon>
        <taxon>Spermatophyta</taxon>
        <taxon>Magnoliopsida</taxon>
        <taxon>Liliopsida</taxon>
        <taxon>Poales</taxon>
        <taxon>Poaceae</taxon>
        <taxon>PACMAD clade</taxon>
        <taxon>Arundinoideae</taxon>
        <taxon>Arundineae</taxon>
        <taxon>Arundo</taxon>
    </lineage>
</organism>
<dbReference type="EMBL" id="GBRH01234338">
    <property type="protein sequence ID" value="JAD63557.1"/>
    <property type="molecule type" value="Transcribed_RNA"/>
</dbReference>
<reference evidence="1" key="1">
    <citation type="submission" date="2014-09" db="EMBL/GenBank/DDBJ databases">
        <authorList>
            <person name="Magalhaes I.L.F."/>
            <person name="Oliveira U."/>
            <person name="Santos F.R."/>
            <person name="Vidigal T.H.D.A."/>
            <person name="Brescovit A.D."/>
            <person name="Santos A.J."/>
        </authorList>
    </citation>
    <scope>NUCLEOTIDE SEQUENCE</scope>
    <source>
        <tissue evidence="1">Shoot tissue taken approximately 20 cm above the soil surface</tissue>
    </source>
</reference>
<name>A0A0A9BWD2_ARUDO</name>
<dbReference type="AlphaFoldDB" id="A0A0A9BWD2"/>
<proteinExistence type="predicted"/>
<protein>
    <submittedName>
        <fullName evidence="1">Uncharacterized protein</fullName>
    </submittedName>
</protein>
<evidence type="ECO:0000313" key="1">
    <source>
        <dbReference type="EMBL" id="JAD63557.1"/>
    </source>
</evidence>
<accession>A0A0A9BWD2</accession>